<feature type="region of interest" description="Disordered" evidence="1">
    <location>
        <begin position="93"/>
        <end position="116"/>
    </location>
</feature>
<keyword evidence="3" id="KW-1185">Reference proteome</keyword>
<proteinExistence type="predicted"/>
<name>A0ABN9QGZ4_9DINO</name>
<dbReference type="Gene3D" id="3.40.50.170">
    <property type="entry name" value="Formyl transferase, N-terminal domain"/>
    <property type="match status" value="1"/>
</dbReference>
<dbReference type="SUPFAM" id="SSF53328">
    <property type="entry name" value="Formyltransferase"/>
    <property type="match status" value="1"/>
</dbReference>
<feature type="compositionally biased region" description="Basic and acidic residues" evidence="1">
    <location>
        <begin position="93"/>
        <end position="107"/>
    </location>
</feature>
<organism evidence="2 3">
    <name type="scientific">Prorocentrum cordatum</name>
    <dbReference type="NCBI Taxonomy" id="2364126"/>
    <lineage>
        <taxon>Eukaryota</taxon>
        <taxon>Sar</taxon>
        <taxon>Alveolata</taxon>
        <taxon>Dinophyceae</taxon>
        <taxon>Prorocentrales</taxon>
        <taxon>Prorocentraceae</taxon>
        <taxon>Prorocentrum</taxon>
    </lineage>
</organism>
<dbReference type="InterPro" id="IPR036477">
    <property type="entry name" value="Formyl_transf_N_sf"/>
</dbReference>
<reference evidence="2" key="1">
    <citation type="submission" date="2023-10" db="EMBL/GenBank/DDBJ databases">
        <authorList>
            <person name="Chen Y."/>
            <person name="Shah S."/>
            <person name="Dougan E. K."/>
            <person name="Thang M."/>
            <person name="Chan C."/>
        </authorList>
    </citation>
    <scope>NUCLEOTIDE SEQUENCE [LARGE SCALE GENOMIC DNA]</scope>
</reference>
<sequence>MVRWRCQAEGAAQAGVHLGSSFFSEIDPSFLFHLSSWRLKLFGRWSRPEDIMRLEGRALIAGDAARASAEAAWPRALGETAVQRDIVEHERFLGDVEQRDQPGRDHSGQGTAEPHAVTSDAVGCLVTAAVRSGRKVVRSEVLRRQRAVARFDRCAHMRSDVEPGLSFLQTNKVKPPTRTAFRERARNFLEWANEGSLEEIAVTRLDQLAAKYLDVLFFGGMEVGEGSRLLAALQHLRPSLGTAKHGNIPVARAAMAGFRRRAHGTSREPLCRPWVIALVGVSLLLKDLGFAAALWLAWGGMLRLPSDLVSLTTKSLIGPGRGKTPRWALLLRLSGEEARSKIMGADEGVILLEPAWRQGGGSALRRVRSARGPNCPLRSFDGPTFTRRFEERLAAIPGAPSAVPYQVRHGGASHAAALQGLPLAGIGERLRRANPHISLRYAKHVRYLSPLDQAPLAVTEWSDKVMARLGPLLDGTESLEAPAFMQPAVLAGLRASYATVFLGSPECVCVVLRALAEGAASAPVPFDLCAVVSQPPKRVRNKPATKTPVHELAEELGIEHVWTPGNAKYEPFLEALEDQSWPQTCASPRRTGTTCPRGSSGPPGWAP</sequence>
<evidence type="ECO:0000313" key="2">
    <source>
        <dbReference type="EMBL" id="CAK0804189.1"/>
    </source>
</evidence>
<evidence type="ECO:0000256" key="1">
    <source>
        <dbReference type="SAM" id="MobiDB-lite"/>
    </source>
</evidence>
<feature type="region of interest" description="Disordered" evidence="1">
    <location>
        <begin position="583"/>
        <end position="607"/>
    </location>
</feature>
<feature type="compositionally biased region" description="Polar residues" evidence="1">
    <location>
        <begin position="583"/>
        <end position="597"/>
    </location>
</feature>
<comment type="caution">
    <text evidence="2">The sequence shown here is derived from an EMBL/GenBank/DDBJ whole genome shotgun (WGS) entry which is preliminary data.</text>
</comment>
<dbReference type="Proteomes" id="UP001189429">
    <property type="component" value="Unassembled WGS sequence"/>
</dbReference>
<gene>
    <name evidence="2" type="ORF">PCOR1329_LOCUS11087</name>
</gene>
<dbReference type="EMBL" id="CAUYUJ010003183">
    <property type="protein sequence ID" value="CAK0804189.1"/>
    <property type="molecule type" value="Genomic_DNA"/>
</dbReference>
<evidence type="ECO:0000313" key="3">
    <source>
        <dbReference type="Proteomes" id="UP001189429"/>
    </source>
</evidence>
<accession>A0ABN9QGZ4</accession>
<protein>
    <submittedName>
        <fullName evidence="2">Uncharacterized protein</fullName>
    </submittedName>
</protein>